<evidence type="ECO:0000256" key="1">
    <source>
        <dbReference type="ARBA" id="ARBA00010520"/>
    </source>
</evidence>
<dbReference type="InterPro" id="IPR006760">
    <property type="entry name" value="Endosulphine"/>
</dbReference>
<evidence type="ECO:0000256" key="3">
    <source>
        <dbReference type="SAM" id="MobiDB-lite"/>
    </source>
</evidence>
<keyword evidence="5" id="KW-1185">Reference proteome</keyword>
<dbReference type="Proteomes" id="UP001149163">
    <property type="component" value="Unassembled WGS sequence"/>
</dbReference>
<proteinExistence type="inferred from homology"/>
<reference evidence="4" key="2">
    <citation type="journal article" date="2023" name="IMA Fungus">
        <title>Comparative genomic study of the Penicillium genus elucidates a diverse pangenome and 15 lateral gene transfer events.</title>
        <authorList>
            <person name="Petersen C."/>
            <person name="Sorensen T."/>
            <person name="Nielsen M.R."/>
            <person name="Sondergaard T.E."/>
            <person name="Sorensen J.L."/>
            <person name="Fitzpatrick D.A."/>
            <person name="Frisvad J.C."/>
            <person name="Nielsen K.L."/>
        </authorList>
    </citation>
    <scope>NUCLEOTIDE SEQUENCE</scope>
    <source>
        <strain evidence="4">IBT 26290</strain>
    </source>
</reference>
<evidence type="ECO:0000313" key="5">
    <source>
        <dbReference type="Proteomes" id="UP001149163"/>
    </source>
</evidence>
<sequence>MQSGGNGQGPESLSRIEKGLSSKYGKLLRGGLIGPKHKERTYFDSGDFALSAADRVTDNGAIQTGKAHPNRDSVSHPYAPIPAASNVDNDANEDSFRRSASLERSPLLQETNIKGEEPTKNEVQDNPTSREF</sequence>
<dbReference type="EMBL" id="JAPQKN010000003">
    <property type="protein sequence ID" value="KAJ5167471.1"/>
    <property type="molecule type" value="Genomic_DNA"/>
</dbReference>
<gene>
    <name evidence="4" type="ORF">N7482_006252</name>
</gene>
<name>A0A9W9LNS7_9EURO</name>
<comment type="caution">
    <text evidence="4">The sequence shown here is derived from an EMBL/GenBank/DDBJ whole genome shotgun (WGS) entry which is preliminary data.</text>
</comment>
<organism evidence="4 5">
    <name type="scientific">Penicillium canariense</name>
    <dbReference type="NCBI Taxonomy" id="189055"/>
    <lineage>
        <taxon>Eukaryota</taxon>
        <taxon>Fungi</taxon>
        <taxon>Dikarya</taxon>
        <taxon>Ascomycota</taxon>
        <taxon>Pezizomycotina</taxon>
        <taxon>Eurotiomycetes</taxon>
        <taxon>Eurotiomycetidae</taxon>
        <taxon>Eurotiales</taxon>
        <taxon>Aspergillaceae</taxon>
        <taxon>Penicillium</taxon>
    </lineage>
</organism>
<dbReference type="GeneID" id="81427553"/>
<dbReference type="AlphaFoldDB" id="A0A9W9LNS7"/>
<protein>
    <recommendedName>
        <fullName evidence="2">mRNA stability protein</fullName>
    </recommendedName>
</protein>
<feature type="compositionally biased region" description="Basic and acidic residues" evidence="3">
    <location>
        <begin position="113"/>
        <end position="132"/>
    </location>
</feature>
<dbReference type="Pfam" id="PF04667">
    <property type="entry name" value="Endosulfine"/>
    <property type="match status" value="1"/>
</dbReference>
<reference evidence="4" key="1">
    <citation type="submission" date="2022-11" db="EMBL/GenBank/DDBJ databases">
        <authorList>
            <person name="Petersen C."/>
        </authorList>
    </citation>
    <scope>NUCLEOTIDE SEQUENCE</scope>
    <source>
        <strain evidence="4">IBT 26290</strain>
    </source>
</reference>
<comment type="function">
    <text evidence="2">Plays an essential role in initiation of the G0 program by preventing the degradation of specific nutrient-regulated mRNAs via the 5'-3' mRNA decay pathway.</text>
</comment>
<dbReference type="OrthoDB" id="5949865at2759"/>
<feature type="region of interest" description="Disordered" evidence="3">
    <location>
        <begin position="60"/>
        <end position="132"/>
    </location>
</feature>
<comment type="similarity">
    <text evidence="1 2">Belongs to the endosulfine family.</text>
</comment>
<evidence type="ECO:0000256" key="2">
    <source>
        <dbReference type="RuleBase" id="RU363120"/>
    </source>
</evidence>
<accession>A0A9W9LNS7</accession>
<evidence type="ECO:0000313" key="4">
    <source>
        <dbReference type="EMBL" id="KAJ5167471.1"/>
    </source>
</evidence>
<dbReference type="RefSeq" id="XP_056543932.1">
    <property type="nucleotide sequence ID" value="XM_056688377.1"/>
</dbReference>